<dbReference type="PANTHER" id="PTHR10177">
    <property type="entry name" value="CYCLINS"/>
    <property type="match status" value="1"/>
</dbReference>
<reference evidence="11 12" key="1">
    <citation type="journal article" date="2019" name="Plant Biotechnol. J.">
        <title>The red bayberry genome and genetic basis of sex determination.</title>
        <authorList>
            <person name="Jia H.M."/>
            <person name="Jia H.J."/>
            <person name="Cai Q.L."/>
            <person name="Wang Y."/>
            <person name="Zhao H.B."/>
            <person name="Yang W.F."/>
            <person name="Wang G.Y."/>
            <person name="Li Y.H."/>
            <person name="Zhan D.L."/>
            <person name="Shen Y.T."/>
            <person name="Niu Q.F."/>
            <person name="Chang L."/>
            <person name="Qiu J."/>
            <person name="Zhao L."/>
            <person name="Xie H.B."/>
            <person name="Fu W.Y."/>
            <person name="Jin J."/>
            <person name="Li X.W."/>
            <person name="Jiao Y."/>
            <person name="Zhou C.C."/>
            <person name="Tu T."/>
            <person name="Chai C.Y."/>
            <person name="Gao J.L."/>
            <person name="Fan L.J."/>
            <person name="van de Weg E."/>
            <person name="Wang J.Y."/>
            <person name="Gao Z.S."/>
        </authorList>
    </citation>
    <scope>NUCLEOTIDE SEQUENCE [LARGE SCALE GENOMIC DNA]</scope>
    <source>
        <tissue evidence="11">Leaves</tissue>
    </source>
</reference>
<dbReference type="PIRSF" id="PIRSF001771">
    <property type="entry name" value="Cyclin_A_B_D_E"/>
    <property type="match status" value="1"/>
</dbReference>
<dbReference type="InterPro" id="IPR036915">
    <property type="entry name" value="Cyclin-like_sf"/>
</dbReference>
<keyword evidence="12" id="KW-1185">Reference proteome</keyword>
<dbReference type="GO" id="GO:0044772">
    <property type="term" value="P:mitotic cell cycle phase transition"/>
    <property type="evidence" value="ECO:0007669"/>
    <property type="project" value="InterPro"/>
</dbReference>
<dbReference type="AlphaFoldDB" id="A0A6A1W757"/>
<dbReference type="FunFam" id="1.10.472.10:FF:000013">
    <property type="entry name" value="Cyclin A1"/>
    <property type="match status" value="1"/>
</dbReference>
<dbReference type="SMART" id="SM00385">
    <property type="entry name" value="CYCLIN"/>
    <property type="match status" value="2"/>
</dbReference>
<feature type="region of interest" description="Disordered" evidence="8">
    <location>
        <begin position="180"/>
        <end position="202"/>
    </location>
</feature>
<dbReference type="Proteomes" id="UP000516437">
    <property type="component" value="Chromosome 3"/>
</dbReference>
<evidence type="ECO:0000256" key="5">
    <source>
        <dbReference type="ARBA" id="ARBA00023306"/>
    </source>
</evidence>
<feature type="domain" description="Cyclin C-terminal" evidence="10">
    <location>
        <begin position="427"/>
        <end position="542"/>
    </location>
</feature>
<accession>A0A6A1W757</accession>
<evidence type="ECO:0000313" key="11">
    <source>
        <dbReference type="EMBL" id="KAB1218610.1"/>
    </source>
</evidence>
<evidence type="ECO:0000256" key="3">
    <source>
        <dbReference type="ARBA" id="ARBA00022618"/>
    </source>
</evidence>
<dbReference type="Pfam" id="PF00134">
    <property type="entry name" value="Cyclin_N"/>
    <property type="match status" value="2"/>
</dbReference>
<feature type="compositionally biased region" description="Polar residues" evidence="8">
    <location>
        <begin position="39"/>
        <end position="63"/>
    </location>
</feature>
<evidence type="ECO:0000259" key="9">
    <source>
        <dbReference type="SMART" id="SM00385"/>
    </source>
</evidence>
<organism evidence="11 12">
    <name type="scientific">Morella rubra</name>
    <name type="common">Chinese bayberry</name>
    <dbReference type="NCBI Taxonomy" id="262757"/>
    <lineage>
        <taxon>Eukaryota</taxon>
        <taxon>Viridiplantae</taxon>
        <taxon>Streptophyta</taxon>
        <taxon>Embryophyta</taxon>
        <taxon>Tracheophyta</taxon>
        <taxon>Spermatophyta</taxon>
        <taxon>Magnoliopsida</taxon>
        <taxon>eudicotyledons</taxon>
        <taxon>Gunneridae</taxon>
        <taxon>Pentapetalae</taxon>
        <taxon>rosids</taxon>
        <taxon>fabids</taxon>
        <taxon>Fagales</taxon>
        <taxon>Myricaceae</taxon>
        <taxon>Morella</taxon>
    </lineage>
</organism>
<evidence type="ECO:0000259" key="10">
    <source>
        <dbReference type="SMART" id="SM01332"/>
    </source>
</evidence>
<evidence type="ECO:0000256" key="6">
    <source>
        <dbReference type="ARBA" id="ARBA00032263"/>
    </source>
</evidence>
<feature type="compositionally biased region" description="Polar residues" evidence="8">
    <location>
        <begin position="180"/>
        <end position="190"/>
    </location>
</feature>
<evidence type="ECO:0000256" key="2">
    <source>
        <dbReference type="ARBA" id="ARBA00011177"/>
    </source>
</evidence>
<dbReference type="SUPFAM" id="SSF47954">
    <property type="entry name" value="Cyclin-like"/>
    <property type="match status" value="2"/>
</dbReference>
<dbReference type="InterPro" id="IPR006671">
    <property type="entry name" value="Cyclin_N"/>
</dbReference>
<dbReference type="InterPro" id="IPR004367">
    <property type="entry name" value="Cyclin_C-dom"/>
</dbReference>
<evidence type="ECO:0000256" key="4">
    <source>
        <dbReference type="ARBA" id="ARBA00023127"/>
    </source>
</evidence>
<keyword evidence="5" id="KW-0131">Cell cycle</keyword>
<evidence type="ECO:0000256" key="7">
    <source>
        <dbReference type="RuleBase" id="RU000383"/>
    </source>
</evidence>
<dbReference type="OrthoDB" id="5590282at2759"/>
<evidence type="ECO:0000313" key="12">
    <source>
        <dbReference type="Proteomes" id="UP000516437"/>
    </source>
</evidence>
<evidence type="ECO:0000256" key="1">
    <source>
        <dbReference type="ARBA" id="ARBA00006955"/>
    </source>
</evidence>
<sequence>MRKENLVPAKVSELTAPLTRARAAALRASGQVPPLKAPIQQNQKRTFQGNQKTPDLDENNNNAPNDACLQQKRRAVLKDVTNICCKSSYRNCFNATTIQTKNSKLTKKGQKKACKVAPSVVLEAPEFQAGLKMKILQERVRIEPKSEEVTSVILVERKAPLHLSSIREFAIDDHQLKWQSSGASSQTQSPPRKGGLSGDVISSNPDIVDIDGDYKEPQLCSVYAPDIYSNLRVAELNRRPYPNFMETIQRDITQSMRGILVDWLVEAAVSAAIGDDLEILNSGVGCGIEGFTGLPVSMSICVVTSRKPQPYATDILMAIWSVLPLASSDPNVSILFHVKTKLHNYLSLPLHHVSEDYKLVPDTLYLTVYLIDCFLTQNYTERQRLQLVGITCMLIASKYEEICSPRVEDFCFITDNAYTREEVCGICISDGMLGIIYLQTPSLEMEYLANYLAELTLIDYGFLNFLPSVIAASAVFLARWTLDQSNHPWNPTLEHYTCYKASRLKTTVVAIRDLQLNSHGCPLVSVRMKYRQQKPLWLLQNCLRHYSGDKMAVGSFLHNRLRHYFEDKTALESFLQGTANSYVYLRDGSVIWICHSTMFYMMSNLNPHLP</sequence>
<comment type="similarity">
    <text evidence="1">Belongs to the cyclin family. Cyclin AB subfamily.</text>
</comment>
<feature type="region of interest" description="Disordered" evidence="8">
    <location>
        <begin position="25"/>
        <end position="63"/>
    </location>
</feature>
<keyword evidence="3" id="KW-0132">Cell division</keyword>
<dbReference type="InterPro" id="IPR013763">
    <property type="entry name" value="Cyclin-like_dom"/>
</dbReference>
<dbReference type="FunFam" id="1.10.472.10:FF:000001">
    <property type="entry name" value="G2/mitotic-specific cyclin"/>
    <property type="match status" value="1"/>
</dbReference>
<dbReference type="Pfam" id="PF02984">
    <property type="entry name" value="Cyclin_C"/>
    <property type="match status" value="1"/>
</dbReference>
<evidence type="ECO:0000256" key="8">
    <source>
        <dbReference type="SAM" id="MobiDB-lite"/>
    </source>
</evidence>
<gene>
    <name evidence="11" type="ORF">CJ030_MR3G026490</name>
</gene>
<dbReference type="InterPro" id="IPR046965">
    <property type="entry name" value="Cyclin_A/B-like"/>
</dbReference>
<dbReference type="EMBL" id="RXIC02000021">
    <property type="protein sequence ID" value="KAB1218610.1"/>
    <property type="molecule type" value="Genomic_DNA"/>
</dbReference>
<keyword evidence="4 7" id="KW-0195">Cyclin</keyword>
<dbReference type="GO" id="GO:0051301">
    <property type="term" value="P:cell division"/>
    <property type="evidence" value="ECO:0007669"/>
    <property type="project" value="UniProtKB-KW"/>
</dbReference>
<dbReference type="InterPro" id="IPR039361">
    <property type="entry name" value="Cyclin"/>
</dbReference>
<dbReference type="SMART" id="SM01332">
    <property type="entry name" value="Cyclin_C"/>
    <property type="match status" value="1"/>
</dbReference>
<dbReference type="Gene3D" id="1.10.472.10">
    <property type="entry name" value="Cyclin-like"/>
    <property type="match status" value="2"/>
</dbReference>
<name>A0A6A1W757_9ROSI</name>
<feature type="domain" description="Cyclin-like" evidence="9">
    <location>
        <begin position="430"/>
        <end position="513"/>
    </location>
</feature>
<comment type="subunit">
    <text evidence="2">Interacts with the CDC2 protein kinase to form a serine/threonine kinase holoenzyme complex also known as maturation promoting factor (MPF). The cyclin subunit imparts substrate specificity to the complex.</text>
</comment>
<proteinExistence type="inferred from homology"/>
<dbReference type="GO" id="GO:0016538">
    <property type="term" value="F:cyclin-dependent protein serine/threonine kinase regulator activity"/>
    <property type="evidence" value="ECO:0007669"/>
    <property type="project" value="InterPro"/>
</dbReference>
<feature type="domain" description="Cyclin-like" evidence="9">
    <location>
        <begin position="348"/>
        <end position="429"/>
    </location>
</feature>
<comment type="caution">
    <text evidence="11">The sequence shown here is derived from an EMBL/GenBank/DDBJ whole genome shotgun (WGS) entry which is preliminary data.</text>
</comment>
<protein>
    <recommendedName>
        <fullName evidence="6">B-like cyclin</fullName>
    </recommendedName>
</protein>